<feature type="binding site" evidence="10">
    <location>
        <position position="197"/>
    </location>
    <ligand>
        <name>Zn(2+)</name>
        <dbReference type="ChEBI" id="CHEBI:29105"/>
    </ligand>
</feature>
<dbReference type="EC" id="6.3.4.20" evidence="8 10"/>
<dbReference type="Pfam" id="PF06508">
    <property type="entry name" value="QueC"/>
    <property type="match status" value="1"/>
</dbReference>
<evidence type="ECO:0000256" key="7">
    <source>
        <dbReference type="ARBA" id="ARBA00037993"/>
    </source>
</evidence>
<sequence length="217" mass="24054">MKRAVILLSGGLDSTTTLYYALNKGYTCQALIFDYGQRHKRELRSAVAVAKLTKVPYQILKIKFPWKGSSLLDKKMPIPKSRFPVSPFTRLSNIPSTYVPARNTIFLSFALSFAEAIGAQAIFIGANALDYSGYPDCRPDYYAAYQKVIEKGTKAKKIKIVTPLIDLTKAEIIKLGRKLGAPLEMTWSCYQGGSKPCGVCDSCRLRAKGFSLYNKAS</sequence>
<keyword evidence="3 10" id="KW-0479">Metal-binding</keyword>
<dbReference type="SUPFAM" id="SSF52402">
    <property type="entry name" value="Adenine nucleotide alpha hydrolases-like"/>
    <property type="match status" value="1"/>
</dbReference>
<comment type="similarity">
    <text evidence="7 10">Belongs to the QueC family.</text>
</comment>
<dbReference type="CDD" id="cd01995">
    <property type="entry name" value="QueC-like"/>
    <property type="match status" value="1"/>
</dbReference>
<organism evidence="11 12">
    <name type="scientific">candidate division WOR-1 bacterium RIFOXYC12_FULL_54_18</name>
    <dbReference type="NCBI Taxonomy" id="1802584"/>
    <lineage>
        <taxon>Bacteria</taxon>
        <taxon>Bacillati</taxon>
        <taxon>Saganbacteria</taxon>
    </lineage>
</organism>
<evidence type="ECO:0000256" key="2">
    <source>
        <dbReference type="ARBA" id="ARBA00022598"/>
    </source>
</evidence>
<dbReference type="PANTHER" id="PTHR42914:SF1">
    <property type="entry name" value="7-CYANO-7-DEAZAGUANINE SYNTHASE"/>
    <property type="match status" value="1"/>
</dbReference>
<gene>
    <name evidence="10" type="primary">queC</name>
    <name evidence="11" type="ORF">A3K49_03100</name>
</gene>
<comment type="caution">
    <text evidence="11">The sequence shown here is derived from an EMBL/GenBank/DDBJ whole genome shotgun (WGS) entry which is preliminary data.</text>
</comment>
<dbReference type="GO" id="GO:0005524">
    <property type="term" value="F:ATP binding"/>
    <property type="evidence" value="ECO:0007669"/>
    <property type="project" value="UniProtKB-UniRule"/>
</dbReference>
<evidence type="ECO:0000313" key="12">
    <source>
        <dbReference type="Proteomes" id="UP000178602"/>
    </source>
</evidence>
<name>A0A1F4T5D2_UNCSA</name>
<evidence type="ECO:0000256" key="4">
    <source>
        <dbReference type="ARBA" id="ARBA00022741"/>
    </source>
</evidence>
<keyword evidence="2 10" id="KW-0436">Ligase</keyword>
<evidence type="ECO:0000256" key="3">
    <source>
        <dbReference type="ARBA" id="ARBA00022723"/>
    </source>
</evidence>
<dbReference type="PANTHER" id="PTHR42914">
    <property type="entry name" value="7-CYANO-7-DEAZAGUANINE SYNTHASE"/>
    <property type="match status" value="1"/>
</dbReference>
<keyword evidence="4 10" id="KW-0547">Nucleotide-binding</keyword>
<feature type="binding site" evidence="10">
    <location>
        <begin position="8"/>
        <end position="18"/>
    </location>
    <ligand>
        <name>ATP</name>
        <dbReference type="ChEBI" id="CHEBI:30616"/>
    </ligand>
</feature>
<dbReference type="EMBL" id="MEUG01000001">
    <property type="protein sequence ID" value="OGC27972.1"/>
    <property type="molecule type" value="Genomic_DNA"/>
</dbReference>
<dbReference type="AlphaFoldDB" id="A0A1F4T5D2"/>
<dbReference type="Gene3D" id="3.40.50.620">
    <property type="entry name" value="HUPs"/>
    <property type="match status" value="1"/>
</dbReference>
<dbReference type="GO" id="GO:0008616">
    <property type="term" value="P:tRNA queuosine(34) biosynthetic process"/>
    <property type="evidence" value="ECO:0007669"/>
    <property type="project" value="UniProtKB-UniRule"/>
</dbReference>
<comment type="cofactor">
    <cofactor evidence="10">
        <name>Zn(2+)</name>
        <dbReference type="ChEBI" id="CHEBI:29105"/>
    </cofactor>
    <text evidence="10">Binds 1 zinc ion per subunit.</text>
</comment>
<dbReference type="GO" id="GO:0016879">
    <property type="term" value="F:ligase activity, forming carbon-nitrogen bonds"/>
    <property type="evidence" value="ECO:0007669"/>
    <property type="project" value="UniProtKB-UniRule"/>
</dbReference>
<dbReference type="UniPathway" id="UPA00391"/>
<evidence type="ECO:0000256" key="1">
    <source>
        <dbReference type="ARBA" id="ARBA00005061"/>
    </source>
</evidence>
<evidence type="ECO:0000256" key="6">
    <source>
        <dbReference type="ARBA" id="ARBA00022840"/>
    </source>
</evidence>
<keyword evidence="6 10" id="KW-0067">ATP-binding</keyword>
<dbReference type="PIRSF" id="PIRSF006293">
    <property type="entry name" value="ExsB"/>
    <property type="match status" value="1"/>
</dbReference>
<feature type="binding site" evidence="10">
    <location>
        <position position="200"/>
    </location>
    <ligand>
        <name>Zn(2+)</name>
        <dbReference type="ChEBI" id="CHEBI:29105"/>
    </ligand>
</feature>
<dbReference type="GO" id="GO:0008270">
    <property type="term" value="F:zinc ion binding"/>
    <property type="evidence" value="ECO:0007669"/>
    <property type="project" value="UniProtKB-UniRule"/>
</dbReference>
<comment type="function">
    <text evidence="10">Catalyzes the ATP-dependent conversion of 7-carboxy-7-deazaguanine (CDG) to 7-cyano-7-deazaguanine (preQ(0)).</text>
</comment>
<reference evidence="11 12" key="1">
    <citation type="journal article" date="2016" name="Nat. Commun.">
        <title>Thousands of microbial genomes shed light on interconnected biogeochemical processes in an aquifer system.</title>
        <authorList>
            <person name="Anantharaman K."/>
            <person name="Brown C.T."/>
            <person name="Hug L.A."/>
            <person name="Sharon I."/>
            <person name="Castelle C.J."/>
            <person name="Probst A.J."/>
            <person name="Thomas B.C."/>
            <person name="Singh A."/>
            <person name="Wilkins M.J."/>
            <person name="Karaoz U."/>
            <person name="Brodie E.L."/>
            <person name="Williams K.H."/>
            <person name="Hubbard S.S."/>
            <person name="Banfield J.F."/>
        </authorList>
    </citation>
    <scope>NUCLEOTIDE SEQUENCE [LARGE SCALE GENOMIC DNA]</scope>
</reference>
<dbReference type="Proteomes" id="UP000178602">
    <property type="component" value="Unassembled WGS sequence"/>
</dbReference>
<keyword evidence="5 10" id="KW-0862">Zinc</keyword>
<comment type="catalytic activity">
    <reaction evidence="9 10">
        <text>7-carboxy-7-carbaguanine + NH4(+) + 2 ATP = 7-cyano-7-carbaguanine + 2 AMP + 2 diphosphate + 2 H(+)</text>
        <dbReference type="Rhea" id="RHEA:27982"/>
        <dbReference type="ChEBI" id="CHEBI:15378"/>
        <dbReference type="ChEBI" id="CHEBI:28938"/>
        <dbReference type="ChEBI" id="CHEBI:30616"/>
        <dbReference type="ChEBI" id="CHEBI:33019"/>
        <dbReference type="ChEBI" id="CHEBI:45075"/>
        <dbReference type="ChEBI" id="CHEBI:61036"/>
        <dbReference type="ChEBI" id="CHEBI:456215"/>
        <dbReference type="EC" id="6.3.4.20"/>
    </reaction>
</comment>
<evidence type="ECO:0000256" key="10">
    <source>
        <dbReference type="HAMAP-Rule" id="MF_01633"/>
    </source>
</evidence>
<dbReference type="InterPro" id="IPR014729">
    <property type="entry name" value="Rossmann-like_a/b/a_fold"/>
</dbReference>
<feature type="binding site" evidence="10">
    <location>
        <position position="189"/>
    </location>
    <ligand>
        <name>Zn(2+)</name>
        <dbReference type="ChEBI" id="CHEBI:29105"/>
    </ligand>
</feature>
<evidence type="ECO:0000313" key="11">
    <source>
        <dbReference type="EMBL" id="OGC27972.1"/>
    </source>
</evidence>
<keyword evidence="10" id="KW-0671">Queuosine biosynthesis</keyword>
<dbReference type="NCBIfam" id="TIGR00364">
    <property type="entry name" value="7-cyano-7-deazaguanine synthase QueC"/>
    <property type="match status" value="1"/>
</dbReference>
<feature type="binding site" evidence="10">
    <location>
        <position position="203"/>
    </location>
    <ligand>
        <name>Zn(2+)</name>
        <dbReference type="ChEBI" id="CHEBI:29105"/>
    </ligand>
</feature>
<dbReference type="HAMAP" id="MF_01633">
    <property type="entry name" value="QueC"/>
    <property type="match status" value="1"/>
</dbReference>
<comment type="pathway">
    <text evidence="1 10">Purine metabolism; 7-cyano-7-deazaguanine biosynthesis.</text>
</comment>
<accession>A0A1F4T5D2</accession>
<protein>
    <recommendedName>
        <fullName evidence="8 10">7-cyano-7-deazaguanine synthase</fullName>
        <ecNumber evidence="8 10">6.3.4.20</ecNumber>
    </recommendedName>
    <alternativeName>
        <fullName evidence="10">7-cyano-7-carbaguanine synthase</fullName>
    </alternativeName>
    <alternativeName>
        <fullName evidence="10">PreQ(0) synthase</fullName>
    </alternativeName>
    <alternativeName>
        <fullName evidence="10">Queuosine biosynthesis protein QueC</fullName>
    </alternativeName>
</protein>
<proteinExistence type="inferred from homology"/>
<evidence type="ECO:0000256" key="5">
    <source>
        <dbReference type="ARBA" id="ARBA00022833"/>
    </source>
</evidence>
<dbReference type="InterPro" id="IPR018317">
    <property type="entry name" value="QueC"/>
</dbReference>
<evidence type="ECO:0000256" key="9">
    <source>
        <dbReference type="ARBA" id="ARBA00047890"/>
    </source>
</evidence>
<evidence type="ECO:0000256" key="8">
    <source>
        <dbReference type="ARBA" id="ARBA00039149"/>
    </source>
</evidence>